<feature type="domain" description="HTH APSES-type" evidence="12">
    <location>
        <begin position="128"/>
        <end position="234"/>
    </location>
</feature>
<dbReference type="GO" id="GO:0033309">
    <property type="term" value="C:SBF transcription complex"/>
    <property type="evidence" value="ECO:0007669"/>
    <property type="project" value="TreeGrafter"/>
</dbReference>
<dbReference type="InterPro" id="IPR002110">
    <property type="entry name" value="Ankyrin_rpt"/>
</dbReference>
<feature type="coiled-coil region" evidence="10">
    <location>
        <begin position="687"/>
        <end position="742"/>
    </location>
</feature>
<dbReference type="Pfam" id="PF04383">
    <property type="entry name" value="KilA-N"/>
    <property type="match status" value="1"/>
</dbReference>
<feature type="compositionally biased region" description="Pro residues" evidence="11">
    <location>
        <begin position="9"/>
        <end position="18"/>
    </location>
</feature>
<dbReference type="FunFam" id="1.25.40.20:FF:000365">
    <property type="entry name" value="Start control protein cdc10"/>
    <property type="match status" value="1"/>
</dbReference>
<dbReference type="SUPFAM" id="SSF54616">
    <property type="entry name" value="DNA-binding domain of Mlu1-box binding protein MBP1"/>
    <property type="match status" value="1"/>
</dbReference>
<dbReference type="FunFam" id="3.10.260.10:FF:000001">
    <property type="entry name" value="APSES transcription factor (MbpA)"/>
    <property type="match status" value="1"/>
</dbReference>
<evidence type="ECO:0000256" key="8">
    <source>
        <dbReference type="ARBA" id="ARBA00073460"/>
    </source>
</evidence>
<evidence type="ECO:0000256" key="5">
    <source>
        <dbReference type="ARBA" id="ARBA00023242"/>
    </source>
</evidence>
<dbReference type="Gene3D" id="3.10.260.10">
    <property type="entry name" value="Transcription regulator HTH, APSES-type DNA-binding domain"/>
    <property type="match status" value="1"/>
</dbReference>
<dbReference type="GO" id="GO:0001228">
    <property type="term" value="F:DNA-binding transcription activator activity, RNA polymerase II-specific"/>
    <property type="evidence" value="ECO:0007669"/>
    <property type="project" value="UniProtKB-ARBA"/>
</dbReference>
<dbReference type="SMART" id="SM01252">
    <property type="entry name" value="KilA-N"/>
    <property type="match status" value="1"/>
</dbReference>
<dbReference type="SUPFAM" id="SSF48403">
    <property type="entry name" value="Ankyrin repeat"/>
    <property type="match status" value="1"/>
</dbReference>
<feature type="compositionally biased region" description="Low complexity" evidence="11">
    <location>
        <begin position="19"/>
        <end position="32"/>
    </location>
</feature>
<dbReference type="Gene3D" id="1.25.40.20">
    <property type="entry name" value="Ankyrin repeat-containing domain"/>
    <property type="match status" value="1"/>
</dbReference>
<dbReference type="GO" id="GO:0003677">
    <property type="term" value="F:DNA binding"/>
    <property type="evidence" value="ECO:0007669"/>
    <property type="project" value="InterPro"/>
</dbReference>
<dbReference type="InterPro" id="IPR051642">
    <property type="entry name" value="SWI6-like"/>
</dbReference>
<dbReference type="PROSITE" id="PS51299">
    <property type="entry name" value="HTH_APSES"/>
    <property type="match status" value="1"/>
</dbReference>
<keyword evidence="4 9" id="KW-0040">ANK repeat</keyword>
<sequence length="876" mass="95834">MASATITKPLPPPPPPPSSQHTSQPLTTQSQPNGTDHRLSFSTSSQGNLAELNQSAPSNRHPLPTASAAVNPRASFDHYMSQPPPPQFSSQHSFNMSQPSSQPARPAGYHQFTNSQPNNLEEDNLPQIYSSVYSGVEVYEMEVNGVAVMRRRDDSCLNATQILKVAGLDKGKRTKILEKEIQTGEHEKVQGGYGKYQGTWISFDRGVQVCRQYGVEDILRPLLTYDMGEDGALPGRGDLNTPTKEQAMAAQRKRLYSQPMNNRSNSVSGTFFKNISSTASNAVAAISKARLDSPGPRARSGLSRAPSFNRQASMQSMDDFPGNSQQSYTSDLGRNADSAYSTQRNAQQVGIDGTEPPRKRLRVAVTPADSFGQSRSQSMYMNAENFPGSPTEPNESFIYSQHGLNLHVPEDHDGVSPLPPLPHEASIDAEVNRKTLLSLFAEPAEPNAFEELRGLTPRELDMPIDSQQHTALHWAATLSRMNIVQALIKHGANPFRVNSEGQTALMRAVIVTNSHDNFSFPELLDLLGHTLEVADNKGRTVLHHIVVTSAIERRHATSKYYLDCLLEWVVRQGSAPSSQDHGANGNGPSPSNPPKIGLGRFMTEVVNAQDKAGDTALNLAARISNRSIISQLLEVHADPSIPNRVGLRPVDFGIGEVPEGDEKVEDTEKTDASATQRTMKDLLGETAAIAQEELSKKQETLEELQTALRANSSKLAETRRNVEAVKEKLRQQQVNRQQVANLSHELERLQYSMGHVDNAHASAQSNSAAAWEDELDTAIKSGKPASTLPDATLLRARLKATTDVLSSMRDKVAGLQGSSRDIEYKYRRLVSLAANCPEEHVDDLLQSLVRAVQSEKGELEIGRVRKFLGGVEVNSA</sequence>
<comment type="subcellular location">
    <subcellularLocation>
        <location evidence="1">Nucleus</location>
    </subcellularLocation>
</comment>
<dbReference type="GO" id="GO:0030907">
    <property type="term" value="C:MBF transcription complex"/>
    <property type="evidence" value="ECO:0007669"/>
    <property type="project" value="TreeGrafter"/>
</dbReference>
<feature type="region of interest" description="Disordered" evidence="11">
    <location>
        <begin position="313"/>
        <end position="360"/>
    </location>
</feature>
<feature type="repeat" description="ANK" evidence="9">
    <location>
        <begin position="467"/>
        <end position="499"/>
    </location>
</feature>
<dbReference type="EMBL" id="LKEB01000096">
    <property type="protein sequence ID" value="ROV90680.1"/>
    <property type="molecule type" value="Genomic_DNA"/>
</dbReference>
<comment type="function">
    <text evidence="7">Transcription factor that plays a role downstream of the MCK1-MKK2-MPS1 cascade. Required for hyphal morphogenesis and pathogenicity. Is an important oxidative stress response regulator and plays a positive role in the regulation of extracellular peroxidases.</text>
</comment>
<protein>
    <recommendedName>
        <fullName evidence="8">Transcription factor SWI6</fullName>
    </recommendedName>
</protein>
<evidence type="ECO:0000256" key="1">
    <source>
        <dbReference type="ARBA" id="ARBA00004123"/>
    </source>
</evidence>
<evidence type="ECO:0000256" key="9">
    <source>
        <dbReference type="PROSITE-ProRule" id="PRU00023"/>
    </source>
</evidence>
<dbReference type="PANTHER" id="PTHR43828:SF3">
    <property type="entry name" value="CHROMO DOMAIN-CONTAINING PROTEIN"/>
    <property type="match status" value="1"/>
</dbReference>
<dbReference type="AlphaFoldDB" id="A0A423VI48"/>
<dbReference type="GO" id="GO:0048315">
    <property type="term" value="P:conidium formation"/>
    <property type="evidence" value="ECO:0007669"/>
    <property type="project" value="UniProtKB-KW"/>
</dbReference>
<evidence type="ECO:0000256" key="2">
    <source>
        <dbReference type="ARBA" id="ARBA00022737"/>
    </source>
</evidence>
<feature type="region of interest" description="Disordered" evidence="11">
    <location>
        <begin position="575"/>
        <end position="597"/>
    </location>
</feature>
<dbReference type="InterPro" id="IPR003163">
    <property type="entry name" value="Tscrpt_reg_HTH_APSES-type"/>
</dbReference>
<dbReference type="PROSITE" id="PS50088">
    <property type="entry name" value="ANK_REPEAT"/>
    <property type="match status" value="2"/>
</dbReference>
<proteinExistence type="predicted"/>
<evidence type="ECO:0000313" key="14">
    <source>
        <dbReference type="Proteomes" id="UP000285146"/>
    </source>
</evidence>
<evidence type="ECO:0000313" key="13">
    <source>
        <dbReference type="EMBL" id="ROV90680.1"/>
    </source>
</evidence>
<reference evidence="13 14" key="1">
    <citation type="submission" date="2015-09" db="EMBL/GenBank/DDBJ databases">
        <title>Host preference determinants of Valsa canker pathogens revealed by comparative genomics.</title>
        <authorList>
            <person name="Yin Z."/>
            <person name="Huang L."/>
        </authorList>
    </citation>
    <scope>NUCLEOTIDE SEQUENCE [LARGE SCALE GENOMIC DNA]</scope>
    <source>
        <strain evidence="13 14">SXYLt</strain>
    </source>
</reference>
<dbReference type="InParanoid" id="A0A423VI48"/>
<evidence type="ECO:0000256" key="7">
    <source>
        <dbReference type="ARBA" id="ARBA00059984"/>
    </source>
</evidence>
<organism evidence="13 14">
    <name type="scientific">Cytospora leucostoma</name>
    <dbReference type="NCBI Taxonomy" id="1230097"/>
    <lineage>
        <taxon>Eukaryota</taxon>
        <taxon>Fungi</taxon>
        <taxon>Dikarya</taxon>
        <taxon>Ascomycota</taxon>
        <taxon>Pezizomycotina</taxon>
        <taxon>Sordariomycetes</taxon>
        <taxon>Sordariomycetidae</taxon>
        <taxon>Diaporthales</taxon>
        <taxon>Cytosporaceae</taxon>
        <taxon>Cytospora</taxon>
    </lineage>
</organism>
<evidence type="ECO:0000256" key="3">
    <source>
        <dbReference type="ARBA" id="ARBA00022969"/>
    </source>
</evidence>
<keyword evidence="3" id="KW-0749">Sporulation</keyword>
<dbReference type="GO" id="GO:0030435">
    <property type="term" value="P:sporulation resulting in formation of a cellular spore"/>
    <property type="evidence" value="ECO:0007669"/>
    <property type="project" value="UniProtKB-KW"/>
</dbReference>
<feature type="repeat" description="ANK" evidence="9">
    <location>
        <begin position="612"/>
        <end position="644"/>
    </location>
</feature>
<gene>
    <name evidence="13" type="ORF">VPNG_10108</name>
</gene>
<dbReference type="PROSITE" id="PS50297">
    <property type="entry name" value="ANK_REP_REGION"/>
    <property type="match status" value="1"/>
</dbReference>
<dbReference type="InterPro" id="IPR036770">
    <property type="entry name" value="Ankyrin_rpt-contain_sf"/>
</dbReference>
<dbReference type="PANTHER" id="PTHR43828">
    <property type="entry name" value="ASPARAGINASE"/>
    <property type="match status" value="1"/>
</dbReference>
<keyword evidence="5" id="KW-0539">Nucleus</keyword>
<dbReference type="OrthoDB" id="6718656at2759"/>
<keyword evidence="6" id="KW-0183">Conidiation</keyword>
<keyword evidence="14" id="KW-1185">Reference proteome</keyword>
<feature type="compositionally biased region" description="Polar residues" evidence="11">
    <location>
        <begin position="313"/>
        <end position="348"/>
    </location>
</feature>
<keyword evidence="2" id="KW-0677">Repeat</keyword>
<dbReference type="GO" id="GO:0003713">
    <property type="term" value="F:transcription coactivator activity"/>
    <property type="evidence" value="ECO:0007669"/>
    <property type="project" value="TreeGrafter"/>
</dbReference>
<name>A0A423VI48_9PEZI</name>
<comment type="caution">
    <text evidence="13">The sequence shown here is derived from an EMBL/GenBank/DDBJ whole genome shotgun (WGS) entry which is preliminary data.</text>
</comment>
<accession>A0A423VI48</accession>
<evidence type="ECO:0000256" key="10">
    <source>
        <dbReference type="SAM" id="Coils"/>
    </source>
</evidence>
<evidence type="ECO:0000256" key="6">
    <source>
        <dbReference type="ARBA" id="ARBA00023321"/>
    </source>
</evidence>
<evidence type="ECO:0000256" key="4">
    <source>
        <dbReference type="ARBA" id="ARBA00023043"/>
    </source>
</evidence>
<feature type="compositionally biased region" description="Polar residues" evidence="11">
    <location>
        <begin position="40"/>
        <end position="58"/>
    </location>
</feature>
<feature type="region of interest" description="Disordered" evidence="11">
    <location>
        <begin position="1"/>
        <end position="122"/>
    </location>
</feature>
<dbReference type="InterPro" id="IPR036887">
    <property type="entry name" value="HTH_APSES_sf"/>
</dbReference>
<dbReference type="STRING" id="1230097.A0A423VI48"/>
<dbReference type="Pfam" id="PF12796">
    <property type="entry name" value="Ank_2"/>
    <property type="match status" value="1"/>
</dbReference>
<dbReference type="Proteomes" id="UP000285146">
    <property type="component" value="Unassembled WGS sequence"/>
</dbReference>
<evidence type="ECO:0000259" key="12">
    <source>
        <dbReference type="PROSITE" id="PS51299"/>
    </source>
</evidence>
<keyword evidence="10" id="KW-0175">Coiled coil</keyword>
<evidence type="ECO:0000256" key="11">
    <source>
        <dbReference type="SAM" id="MobiDB-lite"/>
    </source>
</evidence>
<dbReference type="SMART" id="SM00248">
    <property type="entry name" value="ANK"/>
    <property type="match status" value="2"/>
</dbReference>
<dbReference type="InterPro" id="IPR018004">
    <property type="entry name" value="KilA/APSES_HTH"/>
</dbReference>